<evidence type="ECO:0000313" key="3">
    <source>
        <dbReference type="EMBL" id="GIQ85729.1"/>
    </source>
</evidence>
<keyword evidence="4" id="KW-1185">Reference proteome</keyword>
<comment type="caution">
    <text evidence="3">The sequence shown here is derived from an EMBL/GenBank/DDBJ whole genome shotgun (WGS) entry which is preliminary data.</text>
</comment>
<reference evidence="3 4" key="1">
    <citation type="journal article" date="2018" name="PLoS ONE">
        <title>The draft genome of Kipferlia bialata reveals reductive genome evolution in fornicate parasites.</title>
        <authorList>
            <person name="Tanifuji G."/>
            <person name="Takabayashi S."/>
            <person name="Kume K."/>
            <person name="Takagi M."/>
            <person name="Nakayama T."/>
            <person name="Kamikawa R."/>
            <person name="Inagaki Y."/>
            <person name="Hashimoto T."/>
        </authorList>
    </citation>
    <scope>NUCLEOTIDE SEQUENCE [LARGE SCALE GENOMIC DNA]</scope>
    <source>
        <strain evidence="3">NY0173</strain>
    </source>
</reference>
<dbReference type="PROSITE" id="PS50102">
    <property type="entry name" value="RRM"/>
    <property type="match status" value="1"/>
</dbReference>
<dbReference type="InterPro" id="IPR035979">
    <property type="entry name" value="RBD_domain_sf"/>
</dbReference>
<dbReference type="SUPFAM" id="SSF54928">
    <property type="entry name" value="RNA-binding domain, RBD"/>
    <property type="match status" value="1"/>
</dbReference>
<name>A0A9K3D1S7_9EUKA</name>
<dbReference type="InterPro" id="IPR012677">
    <property type="entry name" value="Nucleotide-bd_a/b_plait_sf"/>
</dbReference>
<dbReference type="PANTHER" id="PTHR14392:SF8">
    <property type="entry name" value="PH DOMAIN-CONTAINING PROTEIN DDB_G0267786"/>
    <property type="match status" value="1"/>
</dbReference>
<gene>
    <name evidence="3" type="ORF">KIPB_007447</name>
</gene>
<dbReference type="Pfam" id="PF00076">
    <property type="entry name" value="RRM_1"/>
    <property type="match status" value="1"/>
</dbReference>
<dbReference type="InterPro" id="IPR000504">
    <property type="entry name" value="RRM_dom"/>
</dbReference>
<dbReference type="EMBL" id="BDIP01002102">
    <property type="protein sequence ID" value="GIQ85729.1"/>
    <property type="molecule type" value="Genomic_DNA"/>
</dbReference>
<keyword evidence="1" id="KW-0694">RNA-binding</keyword>
<dbReference type="GO" id="GO:0003723">
    <property type="term" value="F:RNA binding"/>
    <property type="evidence" value="ECO:0007669"/>
    <property type="project" value="UniProtKB-UniRule"/>
</dbReference>
<dbReference type="SMART" id="SM00360">
    <property type="entry name" value="RRM"/>
    <property type="match status" value="1"/>
</dbReference>
<dbReference type="AlphaFoldDB" id="A0A9K3D1S7"/>
<evidence type="ECO:0000256" key="1">
    <source>
        <dbReference type="PROSITE-ProRule" id="PRU00176"/>
    </source>
</evidence>
<dbReference type="Proteomes" id="UP000265618">
    <property type="component" value="Unassembled WGS sequence"/>
</dbReference>
<dbReference type="OrthoDB" id="9010513at2759"/>
<feature type="domain" description="RRM" evidence="2">
    <location>
        <begin position="6"/>
        <end position="81"/>
    </location>
</feature>
<proteinExistence type="predicted"/>
<evidence type="ECO:0000259" key="2">
    <source>
        <dbReference type="PROSITE" id="PS50102"/>
    </source>
</evidence>
<accession>A0A9K3D1S7</accession>
<sequence>MSDPTNTVYVSNLASSVTRGRLQEFFAFAGTIENCNVHHNEEGDITQAAVTFSSPEALGTATLLHNAVLDGRPINVQLQPSSSPLPFAQGDLADDLFRVLPSNPKMRAIAKKKMDDVLAKFIITAVDSTFKALKSQVATLKETLEPKMREGMQPIVDAEASLLKQLDEKVRDPLKPHLDKFVVPALAQVTKVILGPVDGGFAQFLKEWNARTDEVVKRVQDKGEDGLKRACSYTGAHHFYWSYWGGLREPCHKLDEMREPIELLGIICSHVRGYQFVSDCYSMMKELARKAYFTLEIQTRANMKAGDSVADAITKAVEDVQGRLLNDTQMYMHQYLFDRLKQVVWEPLESKAIPALASLVEPLDALIPGPVKQFISIAGLLERFISDTVDGILEGAVDEAASSAIEGLASAV</sequence>
<dbReference type="InterPro" id="IPR026088">
    <property type="entry name" value="Niban-like"/>
</dbReference>
<organism evidence="3 4">
    <name type="scientific">Kipferlia bialata</name>
    <dbReference type="NCBI Taxonomy" id="797122"/>
    <lineage>
        <taxon>Eukaryota</taxon>
        <taxon>Metamonada</taxon>
        <taxon>Carpediemonas-like organisms</taxon>
        <taxon>Kipferlia</taxon>
    </lineage>
</organism>
<dbReference type="PANTHER" id="PTHR14392">
    <property type="entry name" value="NIBAN FAMILY MEMBER"/>
    <property type="match status" value="1"/>
</dbReference>
<dbReference type="Gene3D" id="3.30.70.330">
    <property type="match status" value="1"/>
</dbReference>
<evidence type="ECO:0000313" key="4">
    <source>
        <dbReference type="Proteomes" id="UP000265618"/>
    </source>
</evidence>
<protein>
    <submittedName>
        <fullName evidence="3">Niban-like protein</fullName>
    </submittedName>
</protein>